<organism evidence="1 2">
    <name type="scientific">Dentiscutata erythropus</name>
    <dbReference type="NCBI Taxonomy" id="1348616"/>
    <lineage>
        <taxon>Eukaryota</taxon>
        <taxon>Fungi</taxon>
        <taxon>Fungi incertae sedis</taxon>
        <taxon>Mucoromycota</taxon>
        <taxon>Glomeromycotina</taxon>
        <taxon>Glomeromycetes</taxon>
        <taxon>Diversisporales</taxon>
        <taxon>Gigasporaceae</taxon>
        <taxon>Dentiscutata</taxon>
    </lineage>
</organism>
<evidence type="ECO:0000313" key="2">
    <source>
        <dbReference type="Proteomes" id="UP000789405"/>
    </source>
</evidence>
<gene>
    <name evidence="1" type="ORF">DERYTH_LOCUS2488</name>
</gene>
<proteinExistence type="predicted"/>
<reference evidence="1" key="1">
    <citation type="submission" date="2021-06" db="EMBL/GenBank/DDBJ databases">
        <authorList>
            <person name="Kallberg Y."/>
            <person name="Tangrot J."/>
            <person name="Rosling A."/>
        </authorList>
    </citation>
    <scope>NUCLEOTIDE SEQUENCE</scope>
    <source>
        <strain evidence="1">MA453B</strain>
    </source>
</reference>
<dbReference type="Proteomes" id="UP000789405">
    <property type="component" value="Unassembled WGS sequence"/>
</dbReference>
<keyword evidence="2" id="KW-1185">Reference proteome</keyword>
<name>A0A9N8WPT4_9GLOM</name>
<evidence type="ECO:0000313" key="1">
    <source>
        <dbReference type="EMBL" id="CAG8492550.1"/>
    </source>
</evidence>
<comment type="caution">
    <text evidence="1">The sequence shown here is derived from an EMBL/GenBank/DDBJ whole genome shotgun (WGS) entry which is preliminary data.</text>
</comment>
<dbReference type="AlphaFoldDB" id="A0A9N8WPT4"/>
<dbReference type="EMBL" id="CAJVPY010000799">
    <property type="protein sequence ID" value="CAG8492550.1"/>
    <property type="molecule type" value="Genomic_DNA"/>
</dbReference>
<sequence>MTQKAKFQLNPAANEQFAAIKKDLQRITKFNGYNLDNSNELIFICRLSNLKNQVEKSFSLEKLHII</sequence>
<protein>
    <submittedName>
        <fullName evidence="1">17932_t:CDS:1</fullName>
    </submittedName>
</protein>
<accession>A0A9N8WPT4</accession>